<keyword evidence="3" id="KW-1185">Reference proteome</keyword>
<dbReference type="STRING" id="1027249.SAMN05216179_1758"/>
<name>A0A1M7NTU0_9BACI</name>
<evidence type="ECO:0000256" key="1">
    <source>
        <dbReference type="SAM" id="Phobius"/>
    </source>
</evidence>
<gene>
    <name evidence="2" type="ORF">SAMN05216179_1758</name>
</gene>
<keyword evidence="1" id="KW-0472">Membrane</keyword>
<keyword evidence="1" id="KW-0812">Transmembrane</keyword>
<accession>A0A1M7NTU0</accession>
<evidence type="ECO:0000313" key="2">
    <source>
        <dbReference type="EMBL" id="SHN07450.1"/>
    </source>
</evidence>
<reference evidence="2 3" key="1">
    <citation type="submission" date="2016-11" db="EMBL/GenBank/DDBJ databases">
        <authorList>
            <person name="Jaros S."/>
            <person name="Januszkiewicz K."/>
            <person name="Wedrychowicz H."/>
        </authorList>
    </citation>
    <scope>NUCLEOTIDE SEQUENCE [LARGE SCALE GENOMIC DNA]</scope>
    <source>
        <strain evidence="2 3">CGMCC 1.10681</strain>
    </source>
</reference>
<proteinExistence type="predicted"/>
<keyword evidence="1" id="KW-1133">Transmembrane helix</keyword>
<evidence type="ECO:0000313" key="3">
    <source>
        <dbReference type="Proteomes" id="UP000184184"/>
    </source>
</evidence>
<sequence>MSKRWKERKKRTRKYKKDSYEYTKWDMFLDMLFLLPELLFWPIRLLILLIRTIGRFLGDIFSIS</sequence>
<dbReference type="Proteomes" id="UP000184184">
    <property type="component" value="Unassembled WGS sequence"/>
</dbReference>
<protein>
    <submittedName>
        <fullName evidence="2">Uncharacterized protein</fullName>
    </submittedName>
</protein>
<dbReference type="AlphaFoldDB" id="A0A1M7NTU0"/>
<organism evidence="2 3">
    <name type="scientific">Gracilibacillus kekensis</name>
    <dbReference type="NCBI Taxonomy" id="1027249"/>
    <lineage>
        <taxon>Bacteria</taxon>
        <taxon>Bacillati</taxon>
        <taxon>Bacillota</taxon>
        <taxon>Bacilli</taxon>
        <taxon>Bacillales</taxon>
        <taxon>Bacillaceae</taxon>
        <taxon>Gracilibacillus</taxon>
    </lineage>
</organism>
<dbReference type="EMBL" id="FRCZ01000003">
    <property type="protein sequence ID" value="SHN07450.1"/>
    <property type="molecule type" value="Genomic_DNA"/>
</dbReference>
<feature type="transmembrane region" description="Helical" evidence="1">
    <location>
        <begin position="32"/>
        <end position="54"/>
    </location>
</feature>